<sequence>MTKVPQRYVPKKLSKKDKKKQQKELKKSRKAYKKGKYYTRKKVKSFKSKVSPHILKARKMYKIDKIRPTRKLAKASKCKLKGLKKMFQKGQGAYFSSGSRPNQTGHSWGYARMASAITGGKASAVDFKIIKENCKKNSRAYKLAKKARKTYKKGMKRVKQVKIGGKWTKKYKKKINCKNPKGFSQKQHCNYGRVTRKAKATFNKKNNVSGEVLFEEVKKGVKVTYDFKGLKNGSHGFHVHEKGNFNGDCNKAGSHFNPSGHKHSGRKSRKRHIGDLGNVITKNRVTRGSFIDKKISLKGKNNIIGRSIIVHDLKDDLGKGKNKESLKTGNAGARLNCAKILKSK</sequence>
<evidence type="ECO:0000313" key="4">
    <source>
        <dbReference type="EMBL" id="QHU02213.1"/>
    </source>
</evidence>
<dbReference type="EMBL" id="MN740355">
    <property type="protein sequence ID" value="QHU02213.1"/>
    <property type="molecule type" value="Genomic_DNA"/>
</dbReference>
<feature type="region of interest" description="Disordered" evidence="1">
    <location>
        <begin position="1"/>
        <end position="34"/>
    </location>
</feature>
<dbReference type="Pfam" id="PF00080">
    <property type="entry name" value="Sod_Cu"/>
    <property type="match status" value="1"/>
</dbReference>
<evidence type="ECO:0000256" key="1">
    <source>
        <dbReference type="SAM" id="MobiDB-lite"/>
    </source>
</evidence>
<dbReference type="Gene3D" id="2.60.40.200">
    <property type="entry name" value="Superoxide dismutase, copper/zinc binding domain"/>
    <property type="match status" value="1"/>
</dbReference>
<feature type="compositionally biased region" description="Basic residues" evidence="1">
    <location>
        <begin position="9"/>
        <end position="34"/>
    </location>
</feature>
<dbReference type="GO" id="GO:0005507">
    <property type="term" value="F:copper ion binding"/>
    <property type="evidence" value="ECO:0007669"/>
    <property type="project" value="InterPro"/>
</dbReference>
<proteinExistence type="predicted"/>
<feature type="domain" description="DUF5824" evidence="3">
    <location>
        <begin position="5"/>
        <end position="124"/>
    </location>
</feature>
<protein>
    <recommendedName>
        <fullName evidence="5">Superoxide dismutase copper/zinc binding domain-containing protein</fullName>
    </recommendedName>
</protein>
<dbReference type="InterPro" id="IPR024134">
    <property type="entry name" value="SOD_Cu/Zn_/chaperone"/>
</dbReference>
<dbReference type="PRINTS" id="PR00068">
    <property type="entry name" value="CUZNDISMTASE"/>
</dbReference>
<evidence type="ECO:0000259" key="2">
    <source>
        <dbReference type="Pfam" id="PF00080"/>
    </source>
</evidence>
<organism evidence="4">
    <name type="scientific">viral metagenome</name>
    <dbReference type="NCBI Taxonomy" id="1070528"/>
    <lineage>
        <taxon>unclassified sequences</taxon>
        <taxon>metagenomes</taxon>
        <taxon>organismal metagenomes</taxon>
    </lineage>
</organism>
<accession>A0A6C0JAA1</accession>
<dbReference type="AlphaFoldDB" id="A0A6C0JAA1"/>
<evidence type="ECO:0000259" key="3">
    <source>
        <dbReference type="Pfam" id="PF19141"/>
    </source>
</evidence>
<dbReference type="PANTHER" id="PTHR10003">
    <property type="entry name" value="SUPEROXIDE DISMUTASE CU-ZN -RELATED"/>
    <property type="match status" value="1"/>
</dbReference>
<dbReference type="InterPro" id="IPR036423">
    <property type="entry name" value="SOD-like_Cu/Zn_dom_sf"/>
</dbReference>
<dbReference type="CDD" id="cd00305">
    <property type="entry name" value="Cu-Zn_Superoxide_Dismutase"/>
    <property type="match status" value="1"/>
</dbReference>
<feature type="domain" description="Superoxide dismutase copper/zinc binding" evidence="2">
    <location>
        <begin position="208"/>
        <end position="340"/>
    </location>
</feature>
<dbReference type="SUPFAM" id="SSF49329">
    <property type="entry name" value="Cu,Zn superoxide dismutase-like"/>
    <property type="match status" value="1"/>
</dbReference>
<reference evidence="4" key="1">
    <citation type="journal article" date="2020" name="Nature">
        <title>Giant virus diversity and host interactions through global metagenomics.</title>
        <authorList>
            <person name="Schulz F."/>
            <person name="Roux S."/>
            <person name="Paez-Espino D."/>
            <person name="Jungbluth S."/>
            <person name="Walsh D.A."/>
            <person name="Denef V.J."/>
            <person name="McMahon K.D."/>
            <person name="Konstantinidis K.T."/>
            <person name="Eloe-Fadrosh E.A."/>
            <person name="Kyrpides N.C."/>
            <person name="Woyke T."/>
        </authorList>
    </citation>
    <scope>NUCLEOTIDE SEQUENCE</scope>
    <source>
        <strain evidence="4">GVMAG-M-3300025880-75</strain>
    </source>
</reference>
<evidence type="ECO:0008006" key="5">
    <source>
        <dbReference type="Google" id="ProtNLM"/>
    </source>
</evidence>
<name>A0A6C0JAA1_9ZZZZ</name>
<dbReference type="InterPro" id="IPR001424">
    <property type="entry name" value="SOD_Cu_Zn_dom"/>
</dbReference>
<dbReference type="GO" id="GO:0006801">
    <property type="term" value="P:superoxide metabolic process"/>
    <property type="evidence" value="ECO:0007669"/>
    <property type="project" value="InterPro"/>
</dbReference>
<dbReference type="InterPro" id="IPR043862">
    <property type="entry name" value="DUF5824"/>
</dbReference>
<dbReference type="Pfam" id="PF19141">
    <property type="entry name" value="DUF5824"/>
    <property type="match status" value="1"/>
</dbReference>